<dbReference type="CDD" id="cd14275">
    <property type="entry name" value="UBA_EF-Ts"/>
    <property type="match status" value="1"/>
</dbReference>
<keyword evidence="3 6" id="KW-0251">Elongation factor</keyword>
<dbReference type="InterPro" id="IPR036402">
    <property type="entry name" value="EF-Ts_dimer_sf"/>
</dbReference>
<evidence type="ECO:0000313" key="11">
    <source>
        <dbReference type="Proteomes" id="UP001549037"/>
    </source>
</evidence>
<dbReference type="InterPro" id="IPR018101">
    <property type="entry name" value="Transl_elong_Ts_CS"/>
</dbReference>
<dbReference type="PROSITE" id="PS01127">
    <property type="entry name" value="EF_TS_2"/>
    <property type="match status" value="1"/>
</dbReference>
<organism evidence="10 11">
    <name type="scientific">Streptococcus porcorum</name>
    <dbReference type="NCBI Taxonomy" id="701526"/>
    <lineage>
        <taxon>Bacteria</taxon>
        <taxon>Bacillati</taxon>
        <taxon>Bacillota</taxon>
        <taxon>Bacilli</taxon>
        <taxon>Lactobacillales</taxon>
        <taxon>Streptococcaceae</taxon>
        <taxon>Streptococcus</taxon>
    </lineage>
</organism>
<name>A0ABV2JEQ6_9STRE</name>
<dbReference type="InterPro" id="IPR001816">
    <property type="entry name" value="Transl_elong_EFTs/EF1B"/>
</dbReference>
<sequence>MANITAALVKELREKSGAGVMDAKKALVETEGDIEKAIELLREKGMAKAAKKADRVAAEGLTGVYVDGNVAAVVEVNAETDFVAKNAQFVELVEETAKAIVAAKPANNEEALAIKLPSGETLEEAYVNATATIGEKISFRRFALIEKTDEQAFGAYQHNGGRIGVISVIEGGDETLAKQVSMHIAAMNPTVLSYTELDEQFIKDELAQLNHKIEQDNESRAMVNKPALPFLKYGSKAQLTDDVIAQAEEDIKAELAAEGKPEKIWDKIIPGKMDRFMLDNTQVDQAYTLLAQVYIMDDSKTVEAYLDSVNAKAVEFARFEVGEGIEKAANDFESEVAATMAAALNN</sequence>
<comment type="subcellular location">
    <subcellularLocation>
        <location evidence="6 8">Cytoplasm</location>
    </subcellularLocation>
</comment>
<feature type="domain" description="Translation elongation factor EFTs/EF1B dimerisation" evidence="9">
    <location>
        <begin position="71"/>
        <end position="225"/>
    </location>
</feature>
<keyword evidence="4 6" id="KW-0648">Protein biosynthesis</keyword>
<reference evidence="10 11" key="1">
    <citation type="submission" date="2024-06" db="EMBL/GenBank/DDBJ databases">
        <title>Genomic Encyclopedia of Type Strains, Phase IV (KMG-IV): sequencing the most valuable type-strain genomes for metagenomic binning, comparative biology and taxonomic classification.</title>
        <authorList>
            <person name="Goeker M."/>
        </authorList>
    </citation>
    <scope>NUCLEOTIDE SEQUENCE [LARGE SCALE GENOMIC DNA]</scope>
    <source>
        <strain evidence="10 11">DSM 28302</strain>
    </source>
</reference>
<feature type="region of interest" description="Involved in Mg(2+) ion dislocation from EF-Tu" evidence="6">
    <location>
        <begin position="80"/>
        <end position="83"/>
    </location>
</feature>
<dbReference type="SUPFAM" id="SSF46934">
    <property type="entry name" value="UBA-like"/>
    <property type="match status" value="1"/>
</dbReference>
<dbReference type="Pfam" id="PF00889">
    <property type="entry name" value="EF_TS"/>
    <property type="match status" value="2"/>
</dbReference>
<dbReference type="InterPro" id="IPR009060">
    <property type="entry name" value="UBA-like_sf"/>
</dbReference>
<dbReference type="Gene3D" id="1.10.286.20">
    <property type="match status" value="1"/>
</dbReference>
<dbReference type="HAMAP" id="MF_00050">
    <property type="entry name" value="EF_Ts"/>
    <property type="match status" value="1"/>
</dbReference>
<evidence type="ECO:0000256" key="5">
    <source>
        <dbReference type="ARBA" id="ARBA00025453"/>
    </source>
</evidence>
<dbReference type="EMBL" id="JBEPLN010000011">
    <property type="protein sequence ID" value="MET3634247.1"/>
    <property type="molecule type" value="Genomic_DNA"/>
</dbReference>
<dbReference type="GO" id="GO:0003746">
    <property type="term" value="F:translation elongation factor activity"/>
    <property type="evidence" value="ECO:0007669"/>
    <property type="project" value="UniProtKB-KW"/>
</dbReference>
<dbReference type="PANTHER" id="PTHR11741">
    <property type="entry name" value="ELONGATION FACTOR TS"/>
    <property type="match status" value="1"/>
</dbReference>
<dbReference type="PANTHER" id="PTHR11741:SF0">
    <property type="entry name" value="ELONGATION FACTOR TS, MITOCHONDRIAL"/>
    <property type="match status" value="1"/>
</dbReference>
<evidence type="ECO:0000256" key="3">
    <source>
        <dbReference type="ARBA" id="ARBA00022768"/>
    </source>
</evidence>
<evidence type="ECO:0000256" key="1">
    <source>
        <dbReference type="ARBA" id="ARBA00005532"/>
    </source>
</evidence>
<dbReference type="NCBIfam" id="TIGR00116">
    <property type="entry name" value="tsf"/>
    <property type="match status" value="1"/>
</dbReference>
<dbReference type="Gene3D" id="3.30.479.20">
    <property type="entry name" value="Elongation factor Ts, dimerisation domain"/>
    <property type="match status" value="3"/>
</dbReference>
<gene>
    <name evidence="6" type="primary">tsf</name>
    <name evidence="10" type="ORF">ABID28_000884</name>
</gene>
<feature type="domain" description="Translation elongation factor EFTs/EF1B dimerisation" evidence="9">
    <location>
        <begin position="234"/>
        <end position="323"/>
    </location>
</feature>
<evidence type="ECO:0000256" key="2">
    <source>
        <dbReference type="ARBA" id="ARBA00016956"/>
    </source>
</evidence>
<evidence type="ECO:0000259" key="9">
    <source>
        <dbReference type="Pfam" id="PF00889"/>
    </source>
</evidence>
<comment type="caution">
    <text evidence="10">The sequence shown here is derived from an EMBL/GenBank/DDBJ whole genome shotgun (WGS) entry which is preliminary data.</text>
</comment>
<protein>
    <recommendedName>
        <fullName evidence="2 6">Elongation factor Ts</fullName>
        <shortName evidence="6">EF-Ts</shortName>
    </recommendedName>
</protein>
<dbReference type="Proteomes" id="UP001549037">
    <property type="component" value="Unassembled WGS sequence"/>
</dbReference>
<accession>A0ABV2JEQ6</accession>
<dbReference type="RefSeq" id="WP_354368441.1">
    <property type="nucleotide sequence ID" value="NZ_JBEPLN010000011.1"/>
</dbReference>
<evidence type="ECO:0000256" key="7">
    <source>
        <dbReference type="RuleBase" id="RU000642"/>
    </source>
</evidence>
<dbReference type="SUPFAM" id="SSF54713">
    <property type="entry name" value="Elongation factor Ts (EF-Ts), dimerisation domain"/>
    <property type="match status" value="1"/>
</dbReference>
<dbReference type="Gene3D" id="1.10.8.10">
    <property type="entry name" value="DNA helicase RuvA subunit, C-terminal domain"/>
    <property type="match status" value="1"/>
</dbReference>
<comment type="function">
    <text evidence="5 6 7">Associates with the EF-Tu.GDP complex and induces the exchange of GDP to GTP. It remains bound to the aminoacyl-tRNA.EF-Tu.GTP complex up to the GTP hydrolysis stage on the ribosome.</text>
</comment>
<evidence type="ECO:0000256" key="8">
    <source>
        <dbReference type="RuleBase" id="RU000643"/>
    </source>
</evidence>
<keyword evidence="11" id="KW-1185">Reference proteome</keyword>
<comment type="similarity">
    <text evidence="1 6 7">Belongs to the EF-Ts family.</text>
</comment>
<evidence type="ECO:0000256" key="6">
    <source>
        <dbReference type="HAMAP-Rule" id="MF_00050"/>
    </source>
</evidence>
<keyword evidence="6" id="KW-0963">Cytoplasm</keyword>
<evidence type="ECO:0000256" key="4">
    <source>
        <dbReference type="ARBA" id="ARBA00022917"/>
    </source>
</evidence>
<dbReference type="InterPro" id="IPR014039">
    <property type="entry name" value="Transl_elong_EFTs/EF1B_dimer"/>
</dbReference>
<dbReference type="PROSITE" id="PS01126">
    <property type="entry name" value="EF_TS_1"/>
    <property type="match status" value="1"/>
</dbReference>
<proteinExistence type="inferred from homology"/>
<evidence type="ECO:0000313" key="10">
    <source>
        <dbReference type="EMBL" id="MET3634247.1"/>
    </source>
</evidence>